<dbReference type="Pfam" id="PF17147">
    <property type="entry name" value="PFOR_II"/>
    <property type="match status" value="1"/>
</dbReference>
<evidence type="ECO:0000256" key="1">
    <source>
        <dbReference type="ARBA" id="ARBA00023002"/>
    </source>
</evidence>
<comment type="caution">
    <text evidence="4">The sequence shown here is derived from an EMBL/GenBank/DDBJ whole genome shotgun (WGS) entry which is preliminary data.</text>
</comment>
<protein>
    <recommendedName>
        <fullName evidence="5">Pyruvate:ferredoxin oxidoreductase core domain-containing protein</fullName>
    </recommendedName>
</protein>
<dbReference type="AlphaFoldDB" id="X0XZS2"/>
<dbReference type="SUPFAM" id="SSF52922">
    <property type="entry name" value="TK C-terminal domain-like"/>
    <property type="match status" value="1"/>
</dbReference>
<dbReference type="GO" id="GO:0006979">
    <property type="term" value="P:response to oxidative stress"/>
    <property type="evidence" value="ECO:0007669"/>
    <property type="project" value="TreeGrafter"/>
</dbReference>
<evidence type="ECO:0000259" key="2">
    <source>
        <dbReference type="Pfam" id="PF01855"/>
    </source>
</evidence>
<dbReference type="Pfam" id="PF01855">
    <property type="entry name" value="POR_N"/>
    <property type="match status" value="1"/>
</dbReference>
<name>X0XZS2_9ZZZZ</name>
<dbReference type="EMBL" id="BARS01043883">
    <property type="protein sequence ID" value="GAG30216.1"/>
    <property type="molecule type" value="Genomic_DNA"/>
</dbReference>
<dbReference type="InterPro" id="IPR050722">
    <property type="entry name" value="Pyruvate:ferred/Flavod_OxRd"/>
</dbReference>
<dbReference type="PANTHER" id="PTHR32154:SF0">
    <property type="entry name" value="PYRUVATE-FLAVODOXIN OXIDOREDUCTASE-RELATED"/>
    <property type="match status" value="1"/>
</dbReference>
<organism evidence="4">
    <name type="scientific">marine sediment metagenome</name>
    <dbReference type="NCBI Taxonomy" id="412755"/>
    <lineage>
        <taxon>unclassified sequences</taxon>
        <taxon>metagenomes</taxon>
        <taxon>ecological metagenomes</taxon>
    </lineage>
</organism>
<dbReference type="PANTHER" id="PTHR32154">
    <property type="entry name" value="PYRUVATE-FLAVODOXIN OXIDOREDUCTASE-RELATED"/>
    <property type="match status" value="1"/>
</dbReference>
<evidence type="ECO:0000313" key="4">
    <source>
        <dbReference type="EMBL" id="GAG30216.1"/>
    </source>
</evidence>
<dbReference type="InterPro" id="IPR002880">
    <property type="entry name" value="Pyrv_Fd/Flavodoxin_OxRdtase_N"/>
</dbReference>
<feature type="non-terminal residue" evidence="4">
    <location>
        <position position="211"/>
    </location>
</feature>
<dbReference type="SUPFAM" id="SSF52518">
    <property type="entry name" value="Thiamin diphosphate-binding fold (THDP-binding)"/>
    <property type="match status" value="1"/>
</dbReference>
<sequence length="211" mass="23926">MFANNGQEVFDHVLFGYRVAESEKVMLPVMIHIDGFILTHVIEPVEFWEEEQVERYLPEFKPIHPLHPDRPVTMGALGMPDIFSEAKVAQDEALIQSKSEIISAWKELGDIVGRYYKPIEAYKSEDAETLFITQGSFGETVSLVVDALRDEGEPVGLLMDRLWRPFPFQEFRQAVGDAKNLIVIDRAISYGGQGGPLAIDVRSILYKEKNQ</sequence>
<evidence type="ECO:0000259" key="3">
    <source>
        <dbReference type="Pfam" id="PF17147"/>
    </source>
</evidence>
<dbReference type="GO" id="GO:0016491">
    <property type="term" value="F:oxidoreductase activity"/>
    <property type="evidence" value="ECO:0007669"/>
    <property type="project" value="UniProtKB-KW"/>
</dbReference>
<dbReference type="Gene3D" id="3.40.50.970">
    <property type="match status" value="1"/>
</dbReference>
<feature type="domain" description="Pyruvate:ferredoxin oxidoreductase core" evidence="3">
    <location>
        <begin position="127"/>
        <end position="208"/>
    </location>
</feature>
<keyword evidence="1" id="KW-0560">Oxidoreductase</keyword>
<dbReference type="InterPro" id="IPR009014">
    <property type="entry name" value="Transketo_C/PFOR_II"/>
</dbReference>
<dbReference type="Gene3D" id="3.40.50.920">
    <property type="match status" value="1"/>
</dbReference>
<reference evidence="4" key="1">
    <citation type="journal article" date="2014" name="Front. Microbiol.">
        <title>High frequency of phylogenetically diverse reductive dehalogenase-homologous genes in deep subseafloor sedimentary metagenomes.</title>
        <authorList>
            <person name="Kawai M."/>
            <person name="Futagami T."/>
            <person name="Toyoda A."/>
            <person name="Takaki Y."/>
            <person name="Nishi S."/>
            <person name="Hori S."/>
            <person name="Arai W."/>
            <person name="Tsubouchi T."/>
            <person name="Morono Y."/>
            <person name="Uchiyama I."/>
            <person name="Ito T."/>
            <person name="Fujiyama A."/>
            <person name="Inagaki F."/>
            <person name="Takami H."/>
        </authorList>
    </citation>
    <scope>NUCLEOTIDE SEQUENCE</scope>
    <source>
        <strain evidence="4">Expedition CK06-06</strain>
    </source>
</reference>
<dbReference type="InterPro" id="IPR033412">
    <property type="entry name" value="PFOR_II"/>
</dbReference>
<proteinExistence type="predicted"/>
<evidence type="ECO:0008006" key="5">
    <source>
        <dbReference type="Google" id="ProtNLM"/>
    </source>
</evidence>
<feature type="domain" description="Pyruvate flavodoxin/ferredoxin oxidoreductase pyrimidine binding" evidence="2">
    <location>
        <begin position="2"/>
        <end position="99"/>
    </location>
</feature>
<dbReference type="InterPro" id="IPR029061">
    <property type="entry name" value="THDP-binding"/>
</dbReference>
<accession>X0XZS2</accession>
<gene>
    <name evidence="4" type="ORF">S01H1_66374</name>
</gene>